<proteinExistence type="predicted"/>
<protein>
    <submittedName>
        <fullName evidence="4">Uncharacterized protein LOC115752376</fullName>
    </submittedName>
</protein>
<evidence type="ECO:0000256" key="1">
    <source>
        <dbReference type="SAM" id="MobiDB-lite"/>
    </source>
</evidence>
<sequence>MKNASRIKFLHCFRRPVVNEVLLEPGRRRTQLMHLLMEEEDNEKASAKSPYARSRKPSFSRMLKSALFDNALARSIRRKRSSSLRNSLLTNRYHPTDAEPRGSLRDNNDQKLIDDQTNCFSSTSPSSSSCSSSALEHGDCVSKPWSHGGFSYNVSSTKQERSPDRQDQSPRTKRAKLHMAYLLLISLTGTVLCGRAYAIAFASMWLLVVTRRLLRSSVMDSADDVRTIIEKRVKVSQVETGEKKRRKTVAQLIVEVLGRMRGRNRRQK</sequence>
<evidence type="ECO:0000256" key="2">
    <source>
        <dbReference type="SAM" id="Phobius"/>
    </source>
</evidence>
<name>A0A8B8QJI0_9MYRT</name>
<keyword evidence="2" id="KW-0812">Transmembrane</keyword>
<accession>A0A8B8QJI0</accession>
<feature type="compositionally biased region" description="Basic and acidic residues" evidence="1">
    <location>
        <begin position="158"/>
        <end position="170"/>
    </location>
</feature>
<dbReference type="PANTHER" id="PTHR34379">
    <property type="entry name" value="OS07G0553800 PROTEIN"/>
    <property type="match status" value="1"/>
</dbReference>
<keyword evidence="2" id="KW-0472">Membrane</keyword>
<feature type="transmembrane region" description="Helical" evidence="2">
    <location>
        <begin position="181"/>
        <end position="208"/>
    </location>
</feature>
<reference evidence="4" key="1">
    <citation type="submission" date="2025-08" db="UniProtKB">
        <authorList>
            <consortium name="RefSeq"/>
        </authorList>
    </citation>
    <scope>IDENTIFICATION</scope>
    <source>
        <tissue evidence="4">Leaf</tissue>
    </source>
</reference>
<dbReference type="GeneID" id="115752376"/>
<dbReference type="RefSeq" id="XP_030546392.2">
    <property type="nucleotide sequence ID" value="XM_030690532.2"/>
</dbReference>
<feature type="region of interest" description="Disordered" evidence="1">
    <location>
        <begin position="152"/>
        <end position="173"/>
    </location>
</feature>
<evidence type="ECO:0000313" key="3">
    <source>
        <dbReference type="Proteomes" id="UP000827889"/>
    </source>
</evidence>
<evidence type="ECO:0000313" key="4">
    <source>
        <dbReference type="RefSeq" id="XP_030546392.2"/>
    </source>
</evidence>
<dbReference type="AlphaFoldDB" id="A0A8B8QJI0"/>
<dbReference type="PANTHER" id="PTHR34379:SF6">
    <property type="entry name" value="PROTEIN 3F"/>
    <property type="match status" value="1"/>
</dbReference>
<dbReference type="Proteomes" id="UP000827889">
    <property type="component" value="Chromosome 10"/>
</dbReference>
<dbReference type="InterPro" id="IPR040411">
    <property type="entry name" value="At5g23160-like"/>
</dbReference>
<dbReference type="KEGG" id="rarg:115752376"/>
<organism evidence="3 4">
    <name type="scientific">Rhodamnia argentea</name>
    <dbReference type="NCBI Taxonomy" id="178133"/>
    <lineage>
        <taxon>Eukaryota</taxon>
        <taxon>Viridiplantae</taxon>
        <taxon>Streptophyta</taxon>
        <taxon>Embryophyta</taxon>
        <taxon>Tracheophyta</taxon>
        <taxon>Spermatophyta</taxon>
        <taxon>Magnoliopsida</taxon>
        <taxon>eudicotyledons</taxon>
        <taxon>Gunneridae</taxon>
        <taxon>Pentapetalae</taxon>
        <taxon>rosids</taxon>
        <taxon>malvids</taxon>
        <taxon>Myrtales</taxon>
        <taxon>Myrtaceae</taxon>
        <taxon>Myrtoideae</taxon>
        <taxon>Myrteae</taxon>
        <taxon>Australasian group</taxon>
        <taxon>Rhodamnia</taxon>
    </lineage>
</organism>
<keyword evidence="2" id="KW-1133">Transmembrane helix</keyword>
<feature type="region of interest" description="Disordered" evidence="1">
    <location>
        <begin position="86"/>
        <end position="109"/>
    </location>
</feature>
<gene>
    <name evidence="4" type="primary">LOC115752376</name>
</gene>
<keyword evidence="3" id="KW-1185">Reference proteome</keyword>
<feature type="compositionally biased region" description="Basic and acidic residues" evidence="1">
    <location>
        <begin position="94"/>
        <end position="109"/>
    </location>
</feature>